<dbReference type="AlphaFoldDB" id="A0A843VTY2"/>
<keyword evidence="4" id="KW-1185">Reference proteome</keyword>
<dbReference type="EMBL" id="NMUH01002086">
    <property type="protein sequence ID" value="MQL97697.1"/>
    <property type="molecule type" value="Genomic_DNA"/>
</dbReference>
<feature type="compositionally biased region" description="Polar residues" evidence="1">
    <location>
        <begin position="272"/>
        <end position="289"/>
    </location>
</feature>
<feature type="region of interest" description="Disordered" evidence="1">
    <location>
        <begin position="272"/>
        <end position="293"/>
    </location>
</feature>
<dbReference type="Proteomes" id="UP000652761">
    <property type="component" value="Unassembled WGS sequence"/>
</dbReference>
<dbReference type="PANTHER" id="PTHR47579">
    <property type="entry name" value="COMPLEX 1 LYR PROTEIN"/>
    <property type="match status" value="1"/>
</dbReference>
<evidence type="ECO:0000259" key="2">
    <source>
        <dbReference type="Pfam" id="PF05347"/>
    </source>
</evidence>
<dbReference type="PANTHER" id="PTHR47579:SF3">
    <property type="entry name" value="COMPLEX 1 LYR PROTEIN DOMAIN-CONTAINING PROTEIN"/>
    <property type="match status" value="1"/>
</dbReference>
<dbReference type="OrthoDB" id="190541at2759"/>
<feature type="compositionally biased region" description="Polar residues" evidence="1">
    <location>
        <begin position="353"/>
        <end position="365"/>
    </location>
</feature>
<sequence>MLQIYLRDFRGQVDWLVLFDGFVQPGCSRARQCRLRTAAGPGVARTGRKRRGWGGGDGAGRTWETAGWRWPRQERAAWRRGREGRGRRAWKGGGGRGAWADAGGVFGVGRKRERERRLAKRRWGAAWLAMGGGLGRGEREGEQGGGWLAGRGGGWARWLAARGGLRGRLLAGPSRTCSVAEEEEAAPSLSPKYQNTESIPQNRGLHQHNTELIISMVRQQFKKHKNETDPEKIQKLKDDAARGLINHILYESEKMTGHNSLAQLSHWVNNRLTPGSKSKGPTHSPSSPCLKTVLPPSLQNCSIDPRHIHRDDAFEVDPKSVKSNLCSTYPTENREHPQPGRIHSLQDREIKRNGNTPPESQTTATSGDREEEIGRRRRSESSALLCSALPSNPEEAGAAEMASLRMEARRRRCRERNTKKSKQKRRATSRKNTDKCNVIRCHSYKAHVREDVQGFCSQTMLSIPSDH</sequence>
<feature type="compositionally biased region" description="Basic and acidic residues" evidence="1">
    <location>
        <begin position="332"/>
        <end position="352"/>
    </location>
</feature>
<accession>A0A843VTY2</accession>
<dbReference type="InterPro" id="IPR008011">
    <property type="entry name" value="Complex1_LYR_dom"/>
</dbReference>
<comment type="caution">
    <text evidence="3">The sequence shown here is derived from an EMBL/GenBank/DDBJ whole genome shotgun (WGS) entry which is preliminary data.</text>
</comment>
<feature type="domain" description="Complex 1 LYR protein" evidence="2">
    <location>
        <begin position="209"/>
        <end position="242"/>
    </location>
</feature>
<organism evidence="3 4">
    <name type="scientific">Colocasia esculenta</name>
    <name type="common">Wild taro</name>
    <name type="synonym">Arum esculentum</name>
    <dbReference type="NCBI Taxonomy" id="4460"/>
    <lineage>
        <taxon>Eukaryota</taxon>
        <taxon>Viridiplantae</taxon>
        <taxon>Streptophyta</taxon>
        <taxon>Embryophyta</taxon>
        <taxon>Tracheophyta</taxon>
        <taxon>Spermatophyta</taxon>
        <taxon>Magnoliopsida</taxon>
        <taxon>Liliopsida</taxon>
        <taxon>Araceae</taxon>
        <taxon>Aroideae</taxon>
        <taxon>Colocasieae</taxon>
        <taxon>Colocasia</taxon>
    </lineage>
</organism>
<gene>
    <name evidence="3" type="ORF">Taro_030395</name>
</gene>
<evidence type="ECO:0000313" key="3">
    <source>
        <dbReference type="EMBL" id="MQL97697.1"/>
    </source>
</evidence>
<name>A0A843VTY2_COLES</name>
<proteinExistence type="predicted"/>
<evidence type="ECO:0000256" key="1">
    <source>
        <dbReference type="SAM" id="MobiDB-lite"/>
    </source>
</evidence>
<feature type="region of interest" description="Disordered" evidence="1">
    <location>
        <begin position="325"/>
        <end position="432"/>
    </location>
</feature>
<protein>
    <recommendedName>
        <fullName evidence="2">Complex 1 LYR protein domain-containing protein</fullName>
    </recommendedName>
</protein>
<dbReference type="Pfam" id="PF05347">
    <property type="entry name" value="Complex1_LYR"/>
    <property type="match status" value="1"/>
</dbReference>
<dbReference type="CDD" id="cd20251">
    <property type="entry name" value="Complex1_LYR_SF"/>
    <property type="match status" value="1"/>
</dbReference>
<reference evidence="3" key="1">
    <citation type="submission" date="2017-07" db="EMBL/GenBank/DDBJ databases">
        <title>Taro Niue Genome Assembly and Annotation.</title>
        <authorList>
            <person name="Atibalentja N."/>
            <person name="Keating K."/>
            <person name="Fields C.J."/>
        </authorList>
    </citation>
    <scope>NUCLEOTIDE SEQUENCE</scope>
    <source>
        <strain evidence="3">Niue_2</strain>
        <tissue evidence="3">Leaf</tissue>
    </source>
</reference>
<evidence type="ECO:0000313" key="4">
    <source>
        <dbReference type="Proteomes" id="UP000652761"/>
    </source>
</evidence>
<feature type="compositionally biased region" description="Basic residues" evidence="1">
    <location>
        <begin position="408"/>
        <end position="429"/>
    </location>
</feature>